<protein>
    <submittedName>
        <fullName evidence="2">Glutamate--cysteine ligase</fullName>
    </submittedName>
</protein>
<dbReference type="AlphaFoldDB" id="A0A1I8B8Q6"/>
<sequence length="199" mass="23950">MLNNKLYIINRWNEAKYNLAFFDINNIEALYYFHAAEIKNVFAINNTKILAYQFDYAGKDYPKNMKDFYETWFHDSEQNIQNEDYMYPSLQIYKNQLEKFEKFHKKLDEMFIKDLKKNSIKYNSFKWLNKILNNEEEGQIQTIKSLYSQIKAIFINSDEVIEVPLGSSKPDNLFYVCGFHMNNEQLKNNLVNLYEMNLS</sequence>
<dbReference type="WBParaSite" id="MhA1_Contig1572.frz3.gene10">
    <property type="protein sequence ID" value="MhA1_Contig1572.frz3.gene10"/>
    <property type="gene ID" value="MhA1_Contig1572.frz3.gene10"/>
</dbReference>
<accession>A0A1I8B8Q6</accession>
<reference evidence="2" key="1">
    <citation type="submission" date="2016-11" db="UniProtKB">
        <authorList>
            <consortium name="WormBaseParasite"/>
        </authorList>
    </citation>
    <scope>IDENTIFICATION</scope>
</reference>
<proteinExistence type="predicted"/>
<name>A0A1I8B8Q6_MELHA</name>
<keyword evidence="1" id="KW-1185">Reference proteome</keyword>
<dbReference type="Proteomes" id="UP000095281">
    <property type="component" value="Unplaced"/>
</dbReference>
<evidence type="ECO:0000313" key="1">
    <source>
        <dbReference type="Proteomes" id="UP000095281"/>
    </source>
</evidence>
<evidence type="ECO:0000313" key="2">
    <source>
        <dbReference type="WBParaSite" id="MhA1_Contig1572.frz3.gene10"/>
    </source>
</evidence>
<organism evidence="1 2">
    <name type="scientific">Meloidogyne hapla</name>
    <name type="common">Root-knot nematode worm</name>
    <dbReference type="NCBI Taxonomy" id="6305"/>
    <lineage>
        <taxon>Eukaryota</taxon>
        <taxon>Metazoa</taxon>
        <taxon>Ecdysozoa</taxon>
        <taxon>Nematoda</taxon>
        <taxon>Chromadorea</taxon>
        <taxon>Rhabditida</taxon>
        <taxon>Tylenchina</taxon>
        <taxon>Tylenchomorpha</taxon>
        <taxon>Tylenchoidea</taxon>
        <taxon>Meloidogynidae</taxon>
        <taxon>Meloidogyninae</taxon>
        <taxon>Meloidogyne</taxon>
    </lineage>
</organism>